<gene>
    <name evidence="3" type="ordered locus">mlr9236</name>
</gene>
<dbReference type="EMBL" id="BA000013">
    <property type="protein sequence ID" value="BAB54619.1"/>
    <property type="molecule type" value="Genomic_DNA"/>
</dbReference>
<feature type="domain" description="TNase-like" evidence="2">
    <location>
        <begin position="183"/>
        <end position="286"/>
    </location>
</feature>
<dbReference type="SUPFAM" id="SSF50199">
    <property type="entry name" value="Staphylococcal nuclease"/>
    <property type="match status" value="1"/>
</dbReference>
<geneLocation type="plasmid" evidence="3 4">
    <name>pMLa</name>
</geneLocation>
<feature type="compositionally biased region" description="Basic residues" evidence="1">
    <location>
        <begin position="84"/>
        <end position="99"/>
    </location>
</feature>
<dbReference type="KEGG" id="mlo:mlr9236"/>
<organism evidence="3 4">
    <name type="scientific">Mesorhizobium japonicum (strain LMG 29417 / CECT 9101 / MAFF 303099)</name>
    <name type="common">Mesorhizobium loti (strain MAFF 303099)</name>
    <dbReference type="NCBI Taxonomy" id="266835"/>
    <lineage>
        <taxon>Bacteria</taxon>
        <taxon>Pseudomonadati</taxon>
        <taxon>Pseudomonadota</taxon>
        <taxon>Alphaproteobacteria</taxon>
        <taxon>Hyphomicrobiales</taxon>
        <taxon>Phyllobacteriaceae</taxon>
        <taxon>Mesorhizobium</taxon>
    </lineage>
</organism>
<feature type="region of interest" description="Disordered" evidence="1">
    <location>
        <begin position="60"/>
        <end position="111"/>
    </location>
</feature>
<evidence type="ECO:0000256" key="1">
    <source>
        <dbReference type="SAM" id="MobiDB-lite"/>
    </source>
</evidence>
<sequence length="302" mass="33337">MGTSGQLLLPGNVGRETRQVGNTVKLSVATNRSWLDEECQRKSVSDWMTVTFYGRFRAAPDSQRRQGARPGARVGKHASEGRRHPLHHGRDRRRHRSVRSRQPETRSVKPARKTIGAALAIAATSCGLALIMPPVAPAQVPTLDTATTLDVYTPGDHVASNPMRVVVLSPTTFQDVESKQKYRLYGVDACDLGQTARLGKQTWPCGVVAMAWLVNATLNKWVVCSPIRKDEAVIVARCATGEMADIAGEMLKAGIAITLPDDPDRRIPIYAQLEREARESYRGIWASAFQMPWLYRKSSPNP</sequence>
<evidence type="ECO:0000259" key="2">
    <source>
        <dbReference type="Pfam" id="PF00565"/>
    </source>
</evidence>
<keyword evidence="3" id="KW-0614">Plasmid</keyword>
<dbReference type="Pfam" id="PF00565">
    <property type="entry name" value="SNase"/>
    <property type="match status" value="1"/>
</dbReference>
<accession>Q981U0</accession>
<name>Q981U0_RHILO</name>
<dbReference type="Proteomes" id="UP000000552">
    <property type="component" value="Plasmid pMLa"/>
</dbReference>
<dbReference type="HOGENOM" id="CLU_920926_0_0_5"/>
<dbReference type="AlphaFoldDB" id="Q981U0"/>
<reference evidence="3 4" key="1">
    <citation type="journal article" date="2000" name="DNA Res.">
        <title>Complete genome structure of the nitrogen-fixing symbiotic bacterium Mesorhizobium loti.</title>
        <authorList>
            <person name="Kaneko T."/>
            <person name="Nakamura Y."/>
            <person name="Sato S."/>
            <person name="Asamizu E."/>
            <person name="Kato T."/>
            <person name="Sasamoto S."/>
            <person name="Watanabe A."/>
            <person name="Idesawa K."/>
            <person name="Ishikawa A."/>
            <person name="Kawashima K."/>
            <person name="Kimura T."/>
            <person name="Kishida Y."/>
            <person name="Kiyokawa C."/>
            <person name="Kohara M."/>
            <person name="Matsumoto M."/>
            <person name="Matsuno A."/>
            <person name="Mochizuki Y."/>
            <person name="Nakayama S."/>
            <person name="Nakazaki N."/>
            <person name="Shimpo S."/>
            <person name="Sugimoto M."/>
            <person name="Takeuchi C."/>
            <person name="Yamada M."/>
            <person name="Tabata S."/>
        </authorList>
    </citation>
    <scope>NUCLEOTIDE SEQUENCE [LARGE SCALE GENOMIC DNA]</scope>
    <source>
        <strain evidence="4">LMG 29417 / CECT 9101 / MAFF 303099</strain>
        <plasmid evidence="3 4">pMLa</plasmid>
    </source>
</reference>
<dbReference type="InterPro" id="IPR035437">
    <property type="entry name" value="SNase_OB-fold_sf"/>
</dbReference>
<dbReference type="Gene3D" id="2.40.50.90">
    <property type="match status" value="1"/>
</dbReference>
<evidence type="ECO:0000313" key="3">
    <source>
        <dbReference type="EMBL" id="BAB54619.1"/>
    </source>
</evidence>
<evidence type="ECO:0000313" key="4">
    <source>
        <dbReference type="Proteomes" id="UP000000552"/>
    </source>
</evidence>
<dbReference type="InterPro" id="IPR016071">
    <property type="entry name" value="Staphylococal_nuclease_OB-fold"/>
</dbReference>
<proteinExistence type="predicted"/>
<protein>
    <submittedName>
        <fullName evidence="3">Mlr9236 protein</fullName>
    </submittedName>
</protein>